<dbReference type="OrthoDB" id="10268090at2759"/>
<dbReference type="InterPro" id="IPR051276">
    <property type="entry name" value="Saccharopine_DH-like_oxidrdct"/>
</dbReference>
<comment type="caution">
    <text evidence="1">The sequence shown here is derived from an EMBL/GenBank/DDBJ whole genome shotgun (WGS) entry which is preliminary data.</text>
</comment>
<evidence type="ECO:0000313" key="1">
    <source>
        <dbReference type="EMBL" id="KAF9626765.1"/>
    </source>
</evidence>
<dbReference type="GO" id="GO:0005886">
    <property type="term" value="C:plasma membrane"/>
    <property type="evidence" value="ECO:0007669"/>
    <property type="project" value="TreeGrafter"/>
</dbReference>
<dbReference type="GO" id="GO:0005811">
    <property type="term" value="C:lipid droplet"/>
    <property type="evidence" value="ECO:0007669"/>
    <property type="project" value="TreeGrafter"/>
</dbReference>
<evidence type="ECO:0000313" key="2">
    <source>
        <dbReference type="Proteomes" id="UP000631114"/>
    </source>
</evidence>
<sequence length="111" mass="12456">MLIYVETGGDYLDVWGEPEFMEKREVRYHKKAVAKGSLVASACGFESIQAELGLMFQCKQWVHPLVSYKVEAYLSLEPEKRIVGNFGRCGFVVLGCCQDGEVDGVEEVETQ</sequence>
<dbReference type="PANTHER" id="PTHR12286:SF5">
    <property type="entry name" value="SACCHAROPINE DEHYDROGENASE-LIKE OXIDOREDUCTASE"/>
    <property type="match status" value="1"/>
</dbReference>
<protein>
    <submittedName>
        <fullName evidence="1">Uncharacterized protein</fullName>
    </submittedName>
</protein>
<name>A0A835IX36_9MAGN</name>
<proteinExistence type="predicted"/>
<gene>
    <name evidence="1" type="ORF">IFM89_039311</name>
</gene>
<keyword evidence="2" id="KW-1185">Reference proteome</keyword>
<dbReference type="GO" id="GO:0005739">
    <property type="term" value="C:mitochondrion"/>
    <property type="evidence" value="ECO:0007669"/>
    <property type="project" value="TreeGrafter"/>
</dbReference>
<accession>A0A835IX36</accession>
<dbReference type="GO" id="GO:0009247">
    <property type="term" value="P:glycolipid biosynthetic process"/>
    <property type="evidence" value="ECO:0007669"/>
    <property type="project" value="TreeGrafter"/>
</dbReference>
<dbReference type="PANTHER" id="PTHR12286">
    <property type="entry name" value="SACCHAROPINE DEHYDROGENASE-LIKE OXIDOREDUCTASE"/>
    <property type="match status" value="1"/>
</dbReference>
<dbReference type="AlphaFoldDB" id="A0A835IX36"/>
<organism evidence="1 2">
    <name type="scientific">Coptis chinensis</name>
    <dbReference type="NCBI Taxonomy" id="261450"/>
    <lineage>
        <taxon>Eukaryota</taxon>
        <taxon>Viridiplantae</taxon>
        <taxon>Streptophyta</taxon>
        <taxon>Embryophyta</taxon>
        <taxon>Tracheophyta</taxon>
        <taxon>Spermatophyta</taxon>
        <taxon>Magnoliopsida</taxon>
        <taxon>Ranunculales</taxon>
        <taxon>Ranunculaceae</taxon>
        <taxon>Coptidoideae</taxon>
        <taxon>Coptis</taxon>
    </lineage>
</organism>
<dbReference type="EMBL" id="JADFTS010000001">
    <property type="protein sequence ID" value="KAF9626765.1"/>
    <property type="molecule type" value="Genomic_DNA"/>
</dbReference>
<reference evidence="1 2" key="1">
    <citation type="submission" date="2020-10" db="EMBL/GenBank/DDBJ databases">
        <title>The Coptis chinensis genome and diversification of protoberbering-type alkaloids.</title>
        <authorList>
            <person name="Wang B."/>
            <person name="Shu S."/>
            <person name="Song C."/>
            <person name="Liu Y."/>
        </authorList>
    </citation>
    <scope>NUCLEOTIDE SEQUENCE [LARGE SCALE GENOMIC DNA]</scope>
    <source>
        <strain evidence="1">HL-2020</strain>
        <tissue evidence="1">Leaf</tissue>
    </source>
</reference>
<dbReference type="Proteomes" id="UP000631114">
    <property type="component" value="Unassembled WGS sequence"/>
</dbReference>